<comment type="similarity">
    <text evidence="2">Belongs to the HsdR family.</text>
</comment>
<dbReference type="PANTHER" id="PTHR30195">
    <property type="entry name" value="TYPE I SITE-SPECIFIC DEOXYRIBONUCLEASE PROTEIN SUBUNIT M AND R"/>
    <property type="match status" value="1"/>
</dbReference>
<evidence type="ECO:0000256" key="2">
    <source>
        <dbReference type="ARBA" id="ARBA00008598"/>
    </source>
</evidence>
<evidence type="ECO:0000256" key="6">
    <source>
        <dbReference type="ARBA" id="ARBA00022747"/>
    </source>
</evidence>
<dbReference type="Proteomes" id="UP000095464">
    <property type="component" value="Unassembled WGS sequence"/>
</dbReference>
<dbReference type="InterPro" id="IPR007409">
    <property type="entry name" value="Restrct_endonuc_type1_HsdR_N"/>
</dbReference>
<accession>A0AAP7IDI0</accession>
<evidence type="ECO:0000256" key="3">
    <source>
        <dbReference type="ARBA" id="ARBA00012654"/>
    </source>
</evidence>
<organism evidence="12 13">
    <name type="scientific">Staphylococcus equorum</name>
    <dbReference type="NCBI Taxonomy" id="246432"/>
    <lineage>
        <taxon>Bacteria</taxon>
        <taxon>Bacillati</taxon>
        <taxon>Bacillota</taxon>
        <taxon>Bacilli</taxon>
        <taxon>Bacillales</taxon>
        <taxon>Staphylococcaceae</taxon>
        <taxon>Staphylococcus</taxon>
    </lineage>
</organism>
<sequence>MVNQIVPDTESKTRGDVTLLINGLPIIHVELKSETAKDGFMQAFHQIQRYDENGFFKGIYASTFIISKYLSFPIYYHRLVPYQ</sequence>
<dbReference type="GO" id="GO:0005524">
    <property type="term" value="F:ATP binding"/>
    <property type="evidence" value="ECO:0007669"/>
    <property type="project" value="UniProtKB-KW"/>
</dbReference>
<reference evidence="13" key="1">
    <citation type="submission" date="2015-11" db="EMBL/GenBank/DDBJ databases">
        <title>Genomic diversity of Staphylococcus saprophyticus strains from urinary tract infections, animal surfaces, and fermented foods.</title>
        <authorList>
            <person name="Wolfe B.E."/>
        </authorList>
    </citation>
    <scope>NUCLEOTIDE SEQUENCE [LARGE SCALE GENOMIC DNA]</scope>
    <source>
        <strain evidence="13">738_7</strain>
    </source>
</reference>
<evidence type="ECO:0000256" key="9">
    <source>
        <dbReference type="ARBA" id="ARBA00022840"/>
    </source>
</evidence>
<evidence type="ECO:0000256" key="10">
    <source>
        <dbReference type="ARBA" id="ARBA00023125"/>
    </source>
</evidence>
<keyword evidence="6" id="KW-0680">Restriction system</keyword>
<dbReference type="CDD" id="cd22332">
    <property type="entry name" value="HsdR_N"/>
    <property type="match status" value="1"/>
</dbReference>
<keyword evidence="8" id="KW-0378">Hydrolase</keyword>
<dbReference type="GO" id="GO:0009035">
    <property type="term" value="F:type I site-specific deoxyribonuclease activity"/>
    <property type="evidence" value="ECO:0007669"/>
    <property type="project" value="UniProtKB-EC"/>
</dbReference>
<evidence type="ECO:0000313" key="12">
    <source>
        <dbReference type="EMBL" id="OEK57697.1"/>
    </source>
</evidence>
<evidence type="ECO:0000256" key="5">
    <source>
        <dbReference type="ARBA" id="ARBA00022741"/>
    </source>
</evidence>
<evidence type="ECO:0000313" key="13">
    <source>
        <dbReference type="Proteomes" id="UP000095464"/>
    </source>
</evidence>
<evidence type="ECO:0000256" key="4">
    <source>
        <dbReference type="ARBA" id="ARBA00022722"/>
    </source>
</evidence>
<protein>
    <recommendedName>
        <fullName evidence="3">type I site-specific deoxyribonuclease</fullName>
        <ecNumber evidence="3">3.1.21.3</ecNumber>
    </recommendedName>
</protein>
<dbReference type="AlphaFoldDB" id="A0AAP7IDI0"/>
<dbReference type="PANTHER" id="PTHR30195:SF16">
    <property type="entry name" value="TYPE I RESTRICTION ENZYME ENDONUCLEASE SUBUNIT"/>
    <property type="match status" value="1"/>
</dbReference>
<comment type="catalytic activity">
    <reaction evidence="1">
        <text>Endonucleolytic cleavage of DNA to give random double-stranded fragments with terminal 5'-phosphates, ATP is simultaneously hydrolyzed.</text>
        <dbReference type="EC" id="3.1.21.3"/>
    </reaction>
</comment>
<evidence type="ECO:0000256" key="7">
    <source>
        <dbReference type="ARBA" id="ARBA00022759"/>
    </source>
</evidence>
<dbReference type="GO" id="GO:0009307">
    <property type="term" value="P:DNA restriction-modification system"/>
    <property type="evidence" value="ECO:0007669"/>
    <property type="project" value="UniProtKB-KW"/>
</dbReference>
<proteinExistence type="inferred from homology"/>
<keyword evidence="4" id="KW-0540">Nuclease</keyword>
<dbReference type="RefSeq" id="WP_069812796.1">
    <property type="nucleotide sequence ID" value="NZ_JARGCI010000009.1"/>
</dbReference>
<feature type="domain" description="Restriction endonuclease type I HsdR N-terminal" evidence="11">
    <location>
        <begin position="1"/>
        <end position="56"/>
    </location>
</feature>
<evidence type="ECO:0000256" key="1">
    <source>
        <dbReference type="ARBA" id="ARBA00000851"/>
    </source>
</evidence>
<keyword evidence="7" id="KW-0255">Endonuclease</keyword>
<dbReference type="EMBL" id="LNPX01000020">
    <property type="protein sequence ID" value="OEK57697.1"/>
    <property type="molecule type" value="Genomic_DNA"/>
</dbReference>
<name>A0AAP7IDI0_9STAP</name>
<dbReference type="InterPro" id="IPR051268">
    <property type="entry name" value="Type-I_R_enzyme_R_subunit"/>
</dbReference>
<evidence type="ECO:0000256" key="8">
    <source>
        <dbReference type="ARBA" id="ARBA00022801"/>
    </source>
</evidence>
<keyword evidence="10" id="KW-0238">DNA-binding</keyword>
<evidence type="ECO:0000259" key="11">
    <source>
        <dbReference type="Pfam" id="PF04313"/>
    </source>
</evidence>
<dbReference type="Gene3D" id="3.90.1570.50">
    <property type="match status" value="1"/>
</dbReference>
<comment type="caution">
    <text evidence="12">The sequence shown here is derived from an EMBL/GenBank/DDBJ whole genome shotgun (WGS) entry which is preliminary data.</text>
</comment>
<gene>
    <name evidence="12" type="ORF">ASS94_05335</name>
</gene>
<keyword evidence="5" id="KW-0547">Nucleotide-binding</keyword>
<keyword evidence="9" id="KW-0067">ATP-binding</keyword>
<dbReference type="Pfam" id="PF04313">
    <property type="entry name" value="HSDR_N"/>
    <property type="match status" value="1"/>
</dbReference>
<dbReference type="EC" id="3.1.21.3" evidence="3"/>
<dbReference type="GO" id="GO:0003677">
    <property type="term" value="F:DNA binding"/>
    <property type="evidence" value="ECO:0007669"/>
    <property type="project" value="UniProtKB-KW"/>
</dbReference>